<dbReference type="Proteomes" id="UP000822476">
    <property type="component" value="Unassembled WGS sequence"/>
</dbReference>
<name>A0A8S9YAQ7_9TREM</name>
<evidence type="ECO:0000256" key="1">
    <source>
        <dbReference type="SAM" id="SignalP"/>
    </source>
</evidence>
<keyword evidence="1" id="KW-0732">Signal</keyword>
<proteinExistence type="predicted"/>
<comment type="caution">
    <text evidence="2">The sequence shown here is derived from an EMBL/GenBank/DDBJ whole genome shotgun (WGS) entry which is preliminary data.</text>
</comment>
<dbReference type="AlphaFoldDB" id="A0A8S9YAQ7"/>
<organism evidence="2 3">
    <name type="scientific">Paragonimus skrjabini miyazakii</name>
    <dbReference type="NCBI Taxonomy" id="59628"/>
    <lineage>
        <taxon>Eukaryota</taxon>
        <taxon>Metazoa</taxon>
        <taxon>Spiralia</taxon>
        <taxon>Lophotrochozoa</taxon>
        <taxon>Platyhelminthes</taxon>
        <taxon>Trematoda</taxon>
        <taxon>Digenea</taxon>
        <taxon>Plagiorchiida</taxon>
        <taxon>Troglotremata</taxon>
        <taxon>Troglotrematidae</taxon>
        <taxon>Paragonimus</taxon>
    </lineage>
</organism>
<keyword evidence="3" id="KW-1185">Reference proteome</keyword>
<feature type="signal peptide" evidence="1">
    <location>
        <begin position="1"/>
        <end position="17"/>
    </location>
</feature>
<evidence type="ECO:0000313" key="2">
    <source>
        <dbReference type="EMBL" id="KAF7233142.1"/>
    </source>
</evidence>
<accession>A0A8S9YAQ7</accession>
<feature type="chain" id="PRO_5035788859" evidence="1">
    <location>
        <begin position="18"/>
        <end position="68"/>
    </location>
</feature>
<protein>
    <submittedName>
        <fullName evidence="2">Uncharacterized protein</fullName>
    </submittedName>
</protein>
<sequence>MTFSYGMSLVAILVSQSCLFSPSIWHSGLGHYTVNENISVINREGVYNMNRSISSTYRRRSINDLNVQ</sequence>
<gene>
    <name evidence="2" type="ORF">EG68_10062</name>
</gene>
<reference evidence="2" key="1">
    <citation type="submission" date="2019-07" db="EMBL/GenBank/DDBJ databases">
        <title>Annotation for the trematode Paragonimus miyazaki's.</title>
        <authorList>
            <person name="Choi Y.-J."/>
        </authorList>
    </citation>
    <scope>NUCLEOTIDE SEQUENCE</scope>
    <source>
        <strain evidence="2">Japan</strain>
    </source>
</reference>
<dbReference type="EMBL" id="JTDE01021281">
    <property type="protein sequence ID" value="KAF7233142.1"/>
    <property type="molecule type" value="Genomic_DNA"/>
</dbReference>
<evidence type="ECO:0000313" key="3">
    <source>
        <dbReference type="Proteomes" id="UP000822476"/>
    </source>
</evidence>